<feature type="transmembrane region" description="Helical" evidence="11">
    <location>
        <begin position="235"/>
        <end position="254"/>
    </location>
</feature>
<evidence type="ECO:0000256" key="1">
    <source>
        <dbReference type="ARBA" id="ARBA00004127"/>
    </source>
</evidence>
<evidence type="ECO:0000256" key="8">
    <source>
        <dbReference type="ARBA" id="ARBA00023065"/>
    </source>
</evidence>
<keyword evidence="14" id="KW-1185">Reference proteome</keyword>
<evidence type="ECO:0000256" key="6">
    <source>
        <dbReference type="ARBA" id="ARBA00022837"/>
    </source>
</evidence>
<feature type="transmembrane region" description="Helical" evidence="11">
    <location>
        <begin position="167"/>
        <end position="184"/>
    </location>
</feature>
<gene>
    <name evidence="13" type="primary">BQ5605_C013g07065</name>
    <name evidence="13" type="ORF">BQ5605_C013G07065</name>
</gene>
<comment type="similarity">
    <text evidence="2">Belongs to the Ca(2+):cation antiporter (CaCA) (TC 2.A.19) family.</text>
</comment>
<dbReference type="GO" id="GO:0006874">
    <property type="term" value="P:intracellular calcium ion homeostasis"/>
    <property type="evidence" value="ECO:0007669"/>
    <property type="project" value="TreeGrafter"/>
</dbReference>
<keyword evidence="6" id="KW-0106">Calcium</keyword>
<feature type="transmembrane region" description="Helical" evidence="11">
    <location>
        <begin position="140"/>
        <end position="160"/>
    </location>
</feature>
<reference evidence="13 14" key="1">
    <citation type="submission" date="2016-11" db="EMBL/GenBank/DDBJ databases">
        <authorList>
            <person name="Jaros S."/>
            <person name="Januszkiewicz K."/>
            <person name="Wedrychowicz H."/>
        </authorList>
    </citation>
    <scope>NUCLEOTIDE SEQUENCE [LARGE SCALE GENOMIC DNA]</scope>
</reference>
<feature type="transmembrane region" description="Helical" evidence="11">
    <location>
        <begin position="204"/>
        <end position="223"/>
    </location>
</feature>
<sequence length="654" mass="70677">MSTTQQAAPTSAHHVVIPTVTTTETSDSERTAASEAKSAATHHDSVAGTECTSAVHGYGSTSKMVTMPSDSTPTDRSDTNDETTPPSDQPFSRRSTRASAGATAAAGEGAFEKLPLKKRLTDLLIAERKISREPTLKESLWAIITATWLNVLLVFIPVGWALHFAKVNDTIIFIFTFLSIIPLAKMLGTGTEELALRVGQTLGGLLNATLGNAVELIIAIIALVKCEIRVVQSSLLGSILSNLLLVMGMCFFLGGLRYSEQAFGGAAAQLNSSLLVISVIAILVPAGYSAAFRDTNSDSFEKSSILSMSRGTSILLLLTYGAYLSFQLFTHPHLYVEAAQQDNGEDFTKKLKLGRKEKTAFKPAKSVRKPRQALVDPEEGAVQDDDDEEVPTLTLWAAVGLLVVATVLIAITAEFLVSSINGLTEQHPEISVEWVGLILLPIVGNAAEHLTAVASGLHDKLDLALGVAVGSSIQIALFVIPFMVTLGWILNKPLSLLFDPFESIVLFLSVLIANYTLQDGRSNWMEGWLLMMVYVIIAGTIPLALRPKRRSSPAESCTTTVSISFLFVPFNPILIWAVIIPHSSSTSITRWSTLYHYIVNAIAFGLAFFILGGVLYFIRHGLQCFADGSAHNRGMYFVVPRRCADNILKHATAR</sequence>
<feature type="transmembrane region" description="Helical" evidence="11">
    <location>
        <begin position="557"/>
        <end position="579"/>
    </location>
</feature>
<feature type="transmembrane region" description="Helical" evidence="11">
    <location>
        <begin position="496"/>
        <end position="515"/>
    </location>
</feature>
<evidence type="ECO:0000256" key="5">
    <source>
        <dbReference type="ARBA" id="ARBA00022692"/>
    </source>
</evidence>
<feature type="transmembrane region" description="Helical" evidence="11">
    <location>
        <begin position="463"/>
        <end position="489"/>
    </location>
</feature>
<feature type="transmembrane region" description="Helical" evidence="11">
    <location>
        <begin position="434"/>
        <end position="457"/>
    </location>
</feature>
<dbReference type="EMBL" id="FQNC01000013">
    <property type="protein sequence ID" value="SGY14732.1"/>
    <property type="molecule type" value="Genomic_DNA"/>
</dbReference>
<accession>A0A2X0LR09</accession>
<evidence type="ECO:0000256" key="7">
    <source>
        <dbReference type="ARBA" id="ARBA00022989"/>
    </source>
</evidence>
<feature type="region of interest" description="Disordered" evidence="10">
    <location>
        <begin position="1"/>
        <end position="106"/>
    </location>
</feature>
<dbReference type="AlphaFoldDB" id="A0A2X0LR09"/>
<dbReference type="GO" id="GO:0012505">
    <property type="term" value="C:endomembrane system"/>
    <property type="evidence" value="ECO:0007669"/>
    <property type="project" value="UniProtKB-SubCell"/>
</dbReference>
<evidence type="ECO:0000256" key="10">
    <source>
        <dbReference type="SAM" id="MobiDB-lite"/>
    </source>
</evidence>
<dbReference type="Pfam" id="PF01699">
    <property type="entry name" value="Na_Ca_ex"/>
    <property type="match status" value="2"/>
</dbReference>
<keyword evidence="3" id="KW-0813">Transport</keyword>
<feature type="domain" description="Sodium/calcium exchanger membrane region" evidence="12">
    <location>
        <begin position="398"/>
        <end position="538"/>
    </location>
</feature>
<dbReference type="FunFam" id="1.20.1420.30:FF:000024">
    <property type="entry name" value="Calcium/proton exchanger, variant"/>
    <property type="match status" value="1"/>
</dbReference>
<evidence type="ECO:0000313" key="13">
    <source>
        <dbReference type="EMBL" id="SGY14732.1"/>
    </source>
</evidence>
<dbReference type="InterPro" id="IPR044880">
    <property type="entry name" value="NCX_ion-bd_dom_sf"/>
</dbReference>
<name>A0A2X0LR09_9BASI</name>
<evidence type="ECO:0000256" key="11">
    <source>
        <dbReference type="SAM" id="Phobius"/>
    </source>
</evidence>
<dbReference type="Gene3D" id="1.20.1420.30">
    <property type="entry name" value="NCX, central ion-binding region"/>
    <property type="match status" value="2"/>
</dbReference>
<keyword evidence="4" id="KW-0109">Calcium transport</keyword>
<feature type="transmembrane region" description="Helical" evidence="11">
    <location>
        <begin position="313"/>
        <end position="330"/>
    </location>
</feature>
<evidence type="ECO:0000256" key="2">
    <source>
        <dbReference type="ARBA" id="ARBA00008170"/>
    </source>
</evidence>
<feature type="compositionally biased region" description="Low complexity" evidence="10">
    <location>
        <begin position="97"/>
        <end position="106"/>
    </location>
</feature>
<keyword evidence="5 11" id="KW-0812">Transmembrane</keyword>
<evidence type="ECO:0000256" key="4">
    <source>
        <dbReference type="ARBA" id="ARBA00022568"/>
    </source>
</evidence>
<keyword evidence="9 11" id="KW-0472">Membrane</keyword>
<dbReference type="GO" id="GO:0000329">
    <property type="term" value="C:fungal-type vacuole membrane"/>
    <property type="evidence" value="ECO:0007669"/>
    <property type="project" value="TreeGrafter"/>
</dbReference>
<dbReference type="Proteomes" id="UP000249464">
    <property type="component" value="Unassembled WGS sequence"/>
</dbReference>
<dbReference type="NCBIfam" id="TIGR00378">
    <property type="entry name" value="cax"/>
    <property type="match status" value="1"/>
</dbReference>
<feature type="compositionally biased region" description="Polar residues" evidence="10">
    <location>
        <begin position="59"/>
        <end position="72"/>
    </location>
</feature>
<evidence type="ECO:0000259" key="12">
    <source>
        <dbReference type="Pfam" id="PF01699"/>
    </source>
</evidence>
<comment type="subcellular location">
    <subcellularLocation>
        <location evidence="1">Endomembrane system</location>
        <topology evidence="1">Multi-pass membrane protein</topology>
    </subcellularLocation>
</comment>
<evidence type="ECO:0000256" key="3">
    <source>
        <dbReference type="ARBA" id="ARBA00022448"/>
    </source>
</evidence>
<keyword evidence="8" id="KW-0406">Ion transport</keyword>
<dbReference type="GO" id="GO:0015369">
    <property type="term" value="F:calcium:proton antiporter activity"/>
    <property type="evidence" value="ECO:0007669"/>
    <property type="project" value="InterPro"/>
</dbReference>
<evidence type="ECO:0000256" key="9">
    <source>
        <dbReference type="ARBA" id="ARBA00023136"/>
    </source>
</evidence>
<evidence type="ECO:0000313" key="14">
    <source>
        <dbReference type="Proteomes" id="UP000249464"/>
    </source>
</evidence>
<protein>
    <submittedName>
        <fullName evidence="13">BQ5605_C013g07065 protein</fullName>
    </submittedName>
</protein>
<dbReference type="PANTHER" id="PTHR31503:SF20">
    <property type="entry name" value="CA(2+)_H(+) EXCHANGER, PUTATIVE (EUROFUNG)-RELATED"/>
    <property type="match status" value="1"/>
</dbReference>
<feature type="transmembrane region" description="Helical" evidence="11">
    <location>
        <begin position="274"/>
        <end position="292"/>
    </location>
</feature>
<dbReference type="InterPro" id="IPR004713">
    <property type="entry name" value="CaH_exchang"/>
</dbReference>
<feature type="transmembrane region" description="Helical" evidence="11">
    <location>
        <begin position="594"/>
        <end position="618"/>
    </location>
</feature>
<keyword evidence="7 11" id="KW-1133">Transmembrane helix</keyword>
<dbReference type="InterPro" id="IPR004798">
    <property type="entry name" value="CAX-like"/>
</dbReference>
<dbReference type="STRING" id="796604.A0A2X0LR09"/>
<feature type="transmembrane region" description="Helical" evidence="11">
    <location>
        <begin position="393"/>
        <end position="413"/>
    </location>
</feature>
<dbReference type="PANTHER" id="PTHR31503">
    <property type="entry name" value="VACUOLAR CALCIUM ION TRANSPORTER"/>
    <property type="match status" value="1"/>
</dbReference>
<feature type="domain" description="Sodium/calcium exchanger membrane region" evidence="12">
    <location>
        <begin position="170"/>
        <end position="328"/>
    </location>
</feature>
<proteinExistence type="inferred from homology"/>
<dbReference type="InterPro" id="IPR004837">
    <property type="entry name" value="NaCa_Exmemb"/>
</dbReference>
<feature type="transmembrane region" description="Helical" evidence="11">
    <location>
        <begin position="527"/>
        <end position="545"/>
    </location>
</feature>
<organism evidence="13 14">
    <name type="scientific">Microbotryum silenes-dioicae</name>
    <dbReference type="NCBI Taxonomy" id="796604"/>
    <lineage>
        <taxon>Eukaryota</taxon>
        <taxon>Fungi</taxon>
        <taxon>Dikarya</taxon>
        <taxon>Basidiomycota</taxon>
        <taxon>Pucciniomycotina</taxon>
        <taxon>Microbotryomycetes</taxon>
        <taxon>Microbotryales</taxon>
        <taxon>Microbotryaceae</taxon>
        <taxon>Microbotryum</taxon>
    </lineage>
</organism>